<comment type="similarity">
    <text evidence="1 5">Belongs to the Fmt family.</text>
</comment>
<dbReference type="InterPro" id="IPR036477">
    <property type="entry name" value="Formyl_transf_N_sf"/>
</dbReference>
<evidence type="ECO:0000259" key="6">
    <source>
        <dbReference type="Pfam" id="PF00551"/>
    </source>
</evidence>
<evidence type="ECO:0000313" key="9">
    <source>
        <dbReference type="Proteomes" id="UP000675409"/>
    </source>
</evidence>
<dbReference type="Gene3D" id="3.40.50.12230">
    <property type="match status" value="1"/>
</dbReference>
<accession>A0ABS1LNA7</accession>
<dbReference type="EC" id="2.1.2.9" evidence="2 5"/>
<dbReference type="CDD" id="cd08704">
    <property type="entry name" value="Met_tRNA_FMT_C"/>
    <property type="match status" value="1"/>
</dbReference>
<feature type="domain" description="Formyl transferase N-terminal" evidence="6">
    <location>
        <begin position="2"/>
        <end position="179"/>
    </location>
</feature>
<dbReference type="NCBIfam" id="TIGR00460">
    <property type="entry name" value="fmt"/>
    <property type="match status" value="1"/>
</dbReference>
<dbReference type="PANTHER" id="PTHR11138:SF5">
    <property type="entry name" value="METHIONYL-TRNA FORMYLTRANSFERASE, MITOCHONDRIAL"/>
    <property type="match status" value="1"/>
</dbReference>
<dbReference type="GO" id="GO:0004479">
    <property type="term" value="F:methionyl-tRNA formyltransferase activity"/>
    <property type="evidence" value="ECO:0007669"/>
    <property type="project" value="UniProtKB-EC"/>
</dbReference>
<dbReference type="SUPFAM" id="SSF53328">
    <property type="entry name" value="Formyltransferase"/>
    <property type="match status" value="1"/>
</dbReference>
<gene>
    <name evidence="5" type="primary">fmt</name>
    <name evidence="8" type="ORF">HGK34_15885</name>
</gene>
<comment type="caution">
    <text evidence="8">The sequence shown here is derived from an EMBL/GenBank/DDBJ whole genome shotgun (WGS) entry which is preliminary data.</text>
</comment>
<dbReference type="InterPro" id="IPR041711">
    <property type="entry name" value="Met-tRNA-FMT_N"/>
</dbReference>
<dbReference type="PANTHER" id="PTHR11138">
    <property type="entry name" value="METHIONYL-TRNA FORMYLTRANSFERASE"/>
    <property type="match status" value="1"/>
</dbReference>
<dbReference type="EMBL" id="JABBYC010000034">
    <property type="protein sequence ID" value="MBL0887741.1"/>
    <property type="molecule type" value="Genomic_DNA"/>
</dbReference>
<proteinExistence type="inferred from homology"/>
<dbReference type="Pfam" id="PF00551">
    <property type="entry name" value="Formyl_trans_N"/>
    <property type="match status" value="1"/>
</dbReference>
<dbReference type="Pfam" id="PF02911">
    <property type="entry name" value="Formyl_trans_C"/>
    <property type="match status" value="1"/>
</dbReference>
<feature type="binding site" evidence="5">
    <location>
        <begin position="108"/>
        <end position="111"/>
    </location>
    <ligand>
        <name>(6S)-5,6,7,8-tetrahydrofolate</name>
        <dbReference type="ChEBI" id="CHEBI:57453"/>
    </ligand>
</feature>
<dbReference type="InterPro" id="IPR002376">
    <property type="entry name" value="Formyl_transf_N"/>
</dbReference>
<sequence>MRLLFAGTPEPAVASLEALIASRHEVVAVLTRADAPSGRGRRLTPSPVRVRAEAAGIPVITDRPRGEEFLTTLRELAVDAAPVVAYGHILRPEVLAVPRLGWVNLHFSVLPAWRGAAPVQRALIAGDEVTGATTFLLDEGMDTGPVLGTTTESIRPTDTSGDLLERLAVSGAELLVRTLDALEDGALSPQPQPSDGVSIAPKLTPADAEVRWNVPALAIDRLVRGCTPAPGAWTELPHPEGQDAAGGARLGLGPVTPVPDVTDLAPGQVRGEKKRVLVGTATHAVALGQVKPPGKKHMPAPDWARGAGRPLIDAGLVLGGTEARA</sequence>
<dbReference type="SUPFAM" id="SSF50486">
    <property type="entry name" value="FMT C-terminal domain-like"/>
    <property type="match status" value="1"/>
</dbReference>
<organism evidence="8 9">
    <name type="scientific">Myceligenerans indicum</name>
    <dbReference type="NCBI Taxonomy" id="2593663"/>
    <lineage>
        <taxon>Bacteria</taxon>
        <taxon>Bacillati</taxon>
        <taxon>Actinomycetota</taxon>
        <taxon>Actinomycetes</taxon>
        <taxon>Micrococcales</taxon>
        <taxon>Promicromonosporaceae</taxon>
        <taxon>Myceligenerans</taxon>
    </lineage>
</organism>
<evidence type="ECO:0000313" key="8">
    <source>
        <dbReference type="EMBL" id="MBL0887741.1"/>
    </source>
</evidence>
<evidence type="ECO:0000256" key="5">
    <source>
        <dbReference type="HAMAP-Rule" id="MF_00182"/>
    </source>
</evidence>
<dbReference type="CDD" id="cd08646">
    <property type="entry name" value="FMT_core_Met-tRNA-FMT_N"/>
    <property type="match status" value="1"/>
</dbReference>
<dbReference type="RefSeq" id="WP_201849173.1">
    <property type="nucleotide sequence ID" value="NZ_JABBYC010000034.1"/>
</dbReference>
<evidence type="ECO:0000256" key="2">
    <source>
        <dbReference type="ARBA" id="ARBA00012261"/>
    </source>
</evidence>
<keyword evidence="3 5" id="KW-0808">Transferase</keyword>
<comment type="catalytic activity">
    <reaction evidence="5">
        <text>L-methionyl-tRNA(fMet) + (6R)-10-formyltetrahydrofolate = N-formyl-L-methionyl-tRNA(fMet) + (6S)-5,6,7,8-tetrahydrofolate + H(+)</text>
        <dbReference type="Rhea" id="RHEA:24380"/>
        <dbReference type="Rhea" id="RHEA-COMP:9952"/>
        <dbReference type="Rhea" id="RHEA-COMP:9953"/>
        <dbReference type="ChEBI" id="CHEBI:15378"/>
        <dbReference type="ChEBI" id="CHEBI:57453"/>
        <dbReference type="ChEBI" id="CHEBI:78530"/>
        <dbReference type="ChEBI" id="CHEBI:78844"/>
        <dbReference type="ChEBI" id="CHEBI:195366"/>
        <dbReference type="EC" id="2.1.2.9"/>
    </reaction>
</comment>
<evidence type="ECO:0000256" key="1">
    <source>
        <dbReference type="ARBA" id="ARBA00010699"/>
    </source>
</evidence>
<keyword evidence="4 5" id="KW-0648">Protein biosynthesis</keyword>
<reference evidence="8 9" key="1">
    <citation type="journal article" date="2021" name="Arch. Microbiol.">
        <title>Myceligenerans indicum sp. nov., an actinobacterium isolated from mangrove sediment of Sundarbans, India.</title>
        <authorList>
            <person name="Asha K."/>
            <person name="Bhadury P."/>
        </authorList>
    </citation>
    <scope>NUCLEOTIDE SEQUENCE [LARGE SCALE GENOMIC DNA]</scope>
    <source>
        <strain evidence="8 9">I2</strain>
    </source>
</reference>
<dbReference type="InterPro" id="IPR011034">
    <property type="entry name" value="Formyl_transferase-like_C_sf"/>
</dbReference>
<evidence type="ECO:0000256" key="4">
    <source>
        <dbReference type="ARBA" id="ARBA00022917"/>
    </source>
</evidence>
<name>A0ABS1LNA7_9MICO</name>
<evidence type="ECO:0000256" key="3">
    <source>
        <dbReference type="ARBA" id="ARBA00022679"/>
    </source>
</evidence>
<comment type="function">
    <text evidence="5">Attaches a formyl group to the free amino group of methionyl-tRNA(fMet). The formyl group appears to play a dual role in the initiator identity of N-formylmethionyl-tRNA by promoting its recognition by IF2 and preventing the misappropriation of this tRNA by the elongation apparatus.</text>
</comment>
<keyword evidence="9" id="KW-1185">Reference proteome</keyword>
<dbReference type="InterPro" id="IPR005793">
    <property type="entry name" value="Formyl_trans_C"/>
</dbReference>
<protein>
    <recommendedName>
        <fullName evidence="2 5">Methionyl-tRNA formyltransferase</fullName>
        <ecNumber evidence="2 5">2.1.2.9</ecNumber>
    </recommendedName>
</protein>
<feature type="domain" description="Formyl transferase C-terminal" evidence="7">
    <location>
        <begin position="202"/>
        <end position="307"/>
    </location>
</feature>
<dbReference type="InterPro" id="IPR005794">
    <property type="entry name" value="Fmt"/>
</dbReference>
<evidence type="ECO:0000259" key="7">
    <source>
        <dbReference type="Pfam" id="PF02911"/>
    </source>
</evidence>
<dbReference type="Proteomes" id="UP000675409">
    <property type="component" value="Unassembled WGS sequence"/>
</dbReference>
<dbReference type="InterPro" id="IPR044135">
    <property type="entry name" value="Met-tRNA-FMT_C"/>
</dbReference>
<dbReference type="HAMAP" id="MF_00182">
    <property type="entry name" value="Formyl_trans"/>
    <property type="match status" value="1"/>
</dbReference>